<reference evidence="1" key="1">
    <citation type="submission" date="2014-11" db="EMBL/GenBank/DDBJ databases">
        <authorList>
            <person name="Amaro Gonzalez C."/>
        </authorList>
    </citation>
    <scope>NUCLEOTIDE SEQUENCE</scope>
</reference>
<dbReference type="EMBL" id="GBXM01085074">
    <property type="protein sequence ID" value="JAH23503.1"/>
    <property type="molecule type" value="Transcribed_RNA"/>
</dbReference>
<accession>A0A0E9R579</accession>
<name>A0A0E9R579_ANGAN</name>
<evidence type="ECO:0000313" key="1">
    <source>
        <dbReference type="EMBL" id="JAH23503.1"/>
    </source>
</evidence>
<protein>
    <submittedName>
        <fullName evidence="1">Uncharacterized protein</fullName>
    </submittedName>
</protein>
<proteinExistence type="predicted"/>
<reference evidence="1" key="2">
    <citation type="journal article" date="2015" name="Fish Shellfish Immunol.">
        <title>Early steps in the European eel (Anguilla anguilla)-Vibrio vulnificus interaction in the gills: Role of the RtxA13 toxin.</title>
        <authorList>
            <person name="Callol A."/>
            <person name="Pajuelo D."/>
            <person name="Ebbesson L."/>
            <person name="Teles M."/>
            <person name="MacKenzie S."/>
            <person name="Amaro C."/>
        </authorList>
    </citation>
    <scope>NUCLEOTIDE SEQUENCE</scope>
</reference>
<dbReference type="AlphaFoldDB" id="A0A0E9R579"/>
<organism evidence="1">
    <name type="scientific">Anguilla anguilla</name>
    <name type="common">European freshwater eel</name>
    <name type="synonym">Muraena anguilla</name>
    <dbReference type="NCBI Taxonomy" id="7936"/>
    <lineage>
        <taxon>Eukaryota</taxon>
        <taxon>Metazoa</taxon>
        <taxon>Chordata</taxon>
        <taxon>Craniata</taxon>
        <taxon>Vertebrata</taxon>
        <taxon>Euteleostomi</taxon>
        <taxon>Actinopterygii</taxon>
        <taxon>Neopterygii</taxon>
        <taxon>Teleostei</taxon>
        <taxon>Anguilliformes</taxon>
        <taxon>Anguillidae</taxon>
        <taxon>Anguilla</taxon>
    </lineage>
</organism>
<sequence>MCFCLACYSQEEVCFLSASAPGHGSGAGVSRW</sequence>